<feature type="DNA-binding region" description="H-T-H motif" evidence="2">
    <location>
        <begin position="32"/>
        <end position="51"/>
    </location>
</feature>
<dbReference type="PANTHER" id="PTHR30055">
    <property type="entry name" value="HTH-TYPE TRANSCRIPTIONAL REGULATOR RUTR"/>
    <property type="match status" value="1"/>
</dbReference>
<dbReference type="InterPro" id="IPR001647">
    <property type="entry name" value="HTH_TetR"/>
</dbReference>
<dbReference type="PROSITE" id="PS50977">
    <property type="entry name" value="HTH_TETR_2"/>
    <property type="match status" value="1"/>
</dbReference>
<keyword evidence="5" id="KW-1185">Reference proteome</keyword>
<dbReference type="InterPro" id="IPR041583">
    <property type="entry name" value="TetR_C_31"/>
</dbReference>
<proteinExistence type="predicted"/>
<dbReference type="SUPFAM" id="SSF46689">
    <property type="entry name" value="Homeodomain-like"/>
    <property type="match status" value="1"/>
</dbReference>
<accession>A0ABU4VHP1</accession>
<dbReference type="InterPro" id="IPR009057">
    <property type="entry name" value="Homeodomain-like_sf"/>
</dbReference>
<name>A0ABU4VHP1_9ACTN</name>
<evidence type="ECO:0000313" key="5">
    <source>
        <dbReference type="Proteomes" id="UP001277761"/>
    </source>
</evidence>
<evidence type="ECO:0000256" key="2">
    <source>
        <dbReference type="PROSITE-ProRule" id="PRU00335"/>
    </source>
</evidence>
<protein>
    <submittedName>
        <fullName evidence="4">TetR family transcriptional regulator</fullName>
    </submittedName>
</protein>
<evidence type="ECO:0000313" key="4">
    <source>
        <dbReference type="EMBL" id="MDX8151330.1"/>
    </source>
</evidence>
<dbReference type="PANTHER" id="PTHR30055:SF231">
    <property type="entry name" value="TRANSCRIPTIONAL REGULATORY PROTEIN (PROBABLY DEOR-FAMILY)-RELATED"/>
    <property type="match status" value="1"/>
</dbReference>
<dbReference type="Pfam" id="PF00440">
    <property type="entry name" value="TetR_N"/>
    <property type="match status" value="1"/>
</dbReference>
<comment type="caution">
    <text evidence="4">The sequence shown here is derived from an EMBL/GenBank/DDBJ whole genome shotgun (WGS) entry which is preliminary data.</text>
</comment>
<sequence>MARTTEPATDRRDRLLDEALRLLAAGGLQAVTHRAVESAAGVPHGSVTYWFASRDGLVEAMVDRLAADCERRVRDLAHDVALAAARRGPAIDVGSFARALMGWMDDGREQHVARLELELAAVRDPRLAERMTDAALVFWRLCEPIVVAAGSRHPQRDGRAMAAMVDGLLLDRLAHRPAGAEVVEAALAHLLGDWSGTPERPSHTGDPA</sequence>
<dbReference type="Pfam" id="PF17940">
    <property type="entry name" value="TetR_C_31"/>
    <property type="match status" value="1"/>
</dbReference>
<dbReference type="EMBL" id="JAXAVX010000002">
    <property type="protein sequence ID" value="MDX8151330.1"/>
    <property type="molecule type" value="Genomic_DNA"/>
</dbReference>
<dbReference type="Gene3D" id="1.10.357.10">
    <property type="entry name" value="Tetracycline Repressor, domain 2"/>
    <property type="match status" value="1"/>
</dbReference>
<gene>
    <name evidence="4" type="ORF">SK069_06995</name>
</gene>
<evidence type="ECO:0000256" key="1">
    <source>
        <dbReference type="ARBA" id="ARBA00023125"/>
    </source>
</evidence>
<keyword evidence="1 2" id="KW-0238">DNA-binding</keyword>
<evidence type="ECO:0000259" key="3">
    <source>
        <dbReference type="PROSITE" id="PS50977"/>
    </source>
</evidence>
<dbReference type="RefSeq" id="WP_319953480.1">
    <property type="nucleotide sequence ID" value="NZ_JAXAVX010000002.1"/>
</dbReference>
<feature type="domain" description="HTH tetR-type" evidence="3">
    <location>
        <begin position="9"/>
        <end position="69"/>
    </location>
</feature>
<dbReference type="InterPro" id="IPR050109">
    <property type="entry name" value="HTH-type_TetR-like_transc_reg"/>
</dbReference>
<organism evidence="4 5">
    <name type="scientific">Patulibacter brassicae</name>
    <dbReference type="NCBI Taxonomy" id="1705717"/>
    <lineage>
        <taxon>Bacteria</taxon>
        <taxon>Bacillati</taxon>
        <taxon>Actinomycetota</taxon>
        <taxon>Thermoleophilia</taxon>
        <taxon>Solirubrobacterales</taxon>
        <taxon>Patulibacteraceae</taxon>
        <taxon>Patulibacter</taxon>
    </lineage>
</organism>
<reference evidence="4 5" key="1">
    <citation type="submission" date="2023-11" db="EMBL/GenBank/DDBJ databases">
        <authorList>
            <person name="Xu M."/>
            <person name="Jiang T."/>
        </authorList>
    </citation>
    <scope>NUCLEOTIDE SEQUENCE [LARGE SCALE GENOMIC DNA]</scope>
    <source>
        <strain evidence="4 5">SD</strain>
    </source>
</reference>
<dbReference type="Proteomes" id="UP001277761">
    <property type="component" value="Unassembled WGS sequence"/>
</dbReference>